<sequence>PAFDKDGNLFFTEQGAHRVRKIDTNGVITTVAGNGTAGYSGDGGAATSAQLNYPRAAYVDTAGNIYISDRSNARIRKVDTNGIITTFAGTGEAGYSGDGGAATSAKISFSYQLTMDSQGSLYFADSNNHIIRKIDTNGIITTIAGTPETSGNSGDGGAATSAKLNGPLGVAFDTGGNLYIGDYYNEKIRKVDTSGNISTVAGTGTRGYSGDGGLATAATLYYPSVLTVDKSGNIYFCDSGNEGIRKIWKNGII</sequence>
<evidence type="ECO:0000313" key="2">
    <source>
        <dbReference type="EMBL" id="SVE03033.1"/>
    </source>
</evidence>
<accession>A0A383A5Y6</accession>
<reference evidence="2" key="1">
    <citation type="submission" date="2018-05" db="EMBL/GenBank/DDBJ databases">
        <authorList>
            <person name="Lanie J.A."/>
            <person name="Ng W.-L."/>
            <person name="Kazmierczak K.M."/>
            <person name="Andrzejewski T.M."/>
            <person name="Davidsen T.M."/>
            <person name="Wayne K.J."/>
            <person name="Tettelin H."/>
            <person name="Glass J.I."/>
            <person name="Rusch D."/>
            <person name="Podicherti R."/>
            <person name="Tsui H.-C.T."/>
            <person name="Winkler M.E."/>
        </authorList>
    </citation>
    <scope>NUCLEOTIDE SEQUENCE</scope>
</reference>
<dbReference type="InterPro" id="IPR011042">
    <property type="entry name" value="6-blade_b-propeller_TolB-like"/>
</dbReference>
<feature type="non-terminal residue" evidence="2">
    <location>
        <position position="1"/>
    </location>
</feature>
<protein>
    <recommendedName>
        <fullName evidence="1">Teneurin NHL domain-containing protein</fullName>
    </recommendedName>
</protein>
<dbReference type="Pfam" id="PF25021">
    <property type="entry name" value="TEN_NHL"/>
    <property type="match status" value="2"/>
</dbReference>
<dbReference type="InterPro" id="IPR056822">
    <property type="entry name" value="TEN_NHL"/>
</dbReference>
<name>A0A383A5Y6_9ZZZZ</name>
<feature type="domain" description="Teneurin NHL" evidence="1">
    <location>
        <begin position="40"/>
        <end position="90"/>
    </location>
</feature>
<feature type="non-terminal residue" evidence="2">
    <location>
        <position position="253"/>
    </location>
</feature>
<dbReference type="AlphaFoldDB" id="A0A383A5Y6"/>
<proteinExistence type="predicted"/>
<gene>
    <name evidence="2" type="ORF">METZ01_LOCUS455887</name>
</gene>
<evidence type="ECO:0000259" key="1">
    <source>
        <dbReference type="Pfam" id="PF25021"/>
    </source>
</evidence>
<dbReference type="Gene3D" id="2.120.10.30">
    <property type="entry name" value="TolB, C-terminal domain"/>
    <property type="match status" value="3"/>
</dbReference>
<feature type="domain" description="Teneurin NHL" evidence="1">
    <location>
        <begin position="146"/>
        <end position="203"/>
    </location>
</feature>
<dbReference type="SUPFAM" id="SSF101898">
    <property type="entry name" value="NHL repeat"/>
    <property type="match status" value="1"/>
</dbReference>
<dbReference type="PANTHER" id="PTHR46388">
    <property type="entry name" value="NHL REPEAT-CONTAINING PROTEIN 2"/>
    <property type="match status" value="1"/>
</dbReference>
<dbReference type="EMBL" id="UINC01189376">
    <property type="protein sequence ID" value="SVE03033.1"/>
    <property type="molecule type" value="Genomic_DNA"/>
</dbReference>
<dbReference type="PANTHER" id="PTHR46388:SF2">
    <property type="entry name" value="NHL REPEAT-CONTAINING PROTEIN 2"/>
    <property type="match status" value="1"/>
</dbReference>
<organism evidence="2">
    <name type="scientific">marine metagenome</name>
    <dbReference type="NCBI Taxonomy" id="408172"/>
    <lineage>
        <taxon>unclassified sequences</taxon>
        <taxon>metagenomes</taxon>
        <taxon>ecological metagenomes</taxon>
    </lineage>
</organism>